<organism evidence="1 2">
    <name type="scientific">Hymenobacter saemangeumensis</name>
    <dbReference type="NCBI Taxonomy" id="1084522"/>
    <lineage>
        <taxon>Bacteria</taxon>
        <taxon>Pseudomonadati</taxon>
        <taxon>Bacteroidota</taxon>
        <taxon>Cytophagia</taxon>
        <taxon>Cytophagales</taxon>
        <taxon>Hymenobacteraceae</taxon>
        <taxon>Hymenobacter</taxon>
    </lineage>
</organism>
<name>A0ABP8HY42_9BACT</name>
<evidence type="ECO:0000313" key="2">
    <source>
        <dbReference type="Proteomes" id="UP001501153"/>
    </source>
</evidence>
<keyword evidence="2" id="KW-1185">Reference proteome</keyword>
<sequence length="219" mass="24082">MLPSEAQLNRPLFFKEVPLPQPWDPMVLRLNKAFGYSVRNENGKLITGLGSPRYTSELATSAGRFEGVDYGEFGGVLRFFSSDKQAPPVVVKQGNVRFIFQHNGQVYFIEGLAHLGYRAGALYRVTGTAPAWGYTQVLAFDDAPEAFAREGDNLYIAQSSGFIVIRALQPEVIVPRAFWGGLYPNSVAVFGDTAYVGLRGGYARVIVSTGHVAFFKHLP</sequence>
<dbReference type="SUPFAM" id="SSF63825">
    <property type="entry name" value="YWTD domain"/>
    <property type="match status" value="1"/>
</dbReference>
<accession>A0ABP8HY42</accession>
<reference evidence="2" key="1">
    <citation type="journal article" date="2019" name="Int. J. Syst. Evol. Microbiol.">
        <title>The Global Catalogue of Microorganisms (GCM) 10K type strain sequencing project: providing services to taxonomists for standard genome sequencing and annotation.</title>
        <authorList>
            <consortium name="The Broad Institute Genomics Platform"/>
            <consortium name="The Broad Institute Genome Sequencing Center for Infectious Disease"/>
            <person name="Wu L."/>
            <person name="Ma J."/>
        </authorList>
    </citation>
    <scope>NUCLEOTIDE SEQUENCE [LARGE SCALE GENOMIC DNA]</scope>
    <source>
        <strain evidence="2">JCM 17923</strain>
    </source>
</reference>
<evidence type="ECO:0000313" key="1">
    <source>
        <dbReference type="EMBL" id="GAA4347093.1"/>
    </source>
</evidence>
<dbReference type="Proteomes" id="UP001501153">
    <property type="component" value="Unassembled WGS sequence"/>
</dbReference>
<gene>
    <name evidence="1" type="ORF">GCM10023185_01910</name>
</gene>
<protein>
    <submittedName>
        <fullName evidence="1">Uncharacterized protein</fullName>
    </submittedName>
</protein>
<dbReference type="EMBL" id="BAABGZ010000006">
    <property type="protein sequence ID" value="GAA4347093.1"/>
    <property type="molecule type" value="Genomic_DNA"/>
</dbReference>
<comment type="caution">
    <text evidence="1">The sequence shown here is derived from an EMBL/GenBank/DDBJ whole genome shotgun (WGS) entry which is preliminary data.</text>
</comment>
<proteinExistence type="predicted"/>